<evidence type="ECO:0000313" key="4">
    <source>
        <dbReference type="Proteomes" id="UP000660262"/>
    </source>
</evidence>
<dbReference type="PANTHER" id="PTHR11799">
    <property type="entry name" value="PARAOXONASE"/>
    <property type="match status" value="1"/>
</dbReference>
<evidence type="ECO:0000259" key="2">
    <source>
        <dbReference type="Pfam" id="PF08450"/>
    </source>
</evidence>
<evidence type="ECO:0000313" key="3">
    <source>
        <dbReference type="EMBL" id="GHP02832.1"/>
    </source>
</evidence>
<reference evidence="3" key="1">
    <citation type="submission" date="2020-10" db="EMBL/GenBank/DDBJ databases">
        <title>Unveiling of a novel bifunctional photoreceptor, Dualchrome1, isolated from a cosmopolitan green alga.</title>
        <authorList>
            <person name="Suzuki S."/>
            <person name="Kawachi M."/>
        </authorList>
    </citation>
    <scope>NUCLEOTIDE SEQUENCE</scope>
    <source>
        <strain evidence="3">NIES 2893</strain>
    </source>
</reference>
<dbReference type="InterPro" id="IPR013658">
    <property type="entry name" value="SGL"/>
</dbReference>
<dbReference type="SUPFAM" id="SSF63829">
    <property type="entry name" value="Calcium-dependent phosphotriesterase"/>
    <property type="match status" value="1"/>
</dbReference>
<feature type="signal peptide" evidence="1">
    <location>
        <begin position="1"/>
        <end position="22"/>
    </location>
</feature>
<evidence type="ECO:0000256" key="1">
    <source>
        <dbReference type="SAM" id="SignalP"/>
    </source>
</evidence>
<name>A0A830H8B8_9CHLO</name>
<organism evidence="3 4">
    <name type="scientific">Pycnococcus provasolii</name>
    <dbReference type="NCBI Taxonomy" id="41880"/>
    <lineage>
        <taxon>Eukaryota</taxon>
        <taxon>Viridiplantae</taxon>
        <taxon>Chlorophyta</taxon>
        <taxon>Pseudoscourfieldiophyceae</taxon>
        <taxon>Pseudoscourfieldiales</taxon>
        <taxon>Pycnococcaceae</taxon>
        <taxon>Pycnococcus</taxon>
    </lineage>
</organism>
<feature type="chain" id="PRO_5032457601" description="SMP-30/Gluconolactonase/LRE-like region domain-containing protein" evidence="1">
    <location>
        <begin position="23"/>
        <end position="473"/>
    </location>
</feature>
<dbReference type="AlphaFoldDB" id="A0A830H8B8"/>
<dbReference type="Proteomes" id="UP000660262">
    <property type="component" value="Unassembled WGS sequence"/>
</dbReference>
<dbReference type="OrthoDB" id="5307922at2759"/>
<dbReference type="EMBL" id="BNJQ01000004">
    <property type="protein sequence ID" value="GHP02832.1"/>
    <property type="molecule type" value="Genomic_DNA"/>
</dbReference>
<keyword evidence="4" id="KW-1185">Reference proteome</keyword>
<accession>A0A830H8B8</accession>
<proteinExistence type="predicted"/>
<dbReference type="InterPro" id="IPR051288">
    <property type="entry name" value="Serum_paraoxonase/arylesterase"/>
</dbReference>
<sequence>MPVPRSLMILLLALFSRTLVTTHRELCFFDPLLAYVLSLSARVSSSVSTSFGGASSGPSSWFEAGALMSSFSPPAPTPSLTCTRVKSTSRLYGLEDIVRAPKGNYIVSHLDLPAVYHHPDVKKDPAVAVGMPSSSTPRLWSLSKQDFEPGREDDAQELSAAPCEIKNWPKDVALIPHGISIRADVLAVVNHAYSKGGERIERFRVDGRTLRHLGGIELSSLVGYGTLNAVALLDDGESFLATTWLPPVLAHGKHGKQSGLLHQVKEILYALSGSPHTRIVWCRAGAKSADSCRLLDPPCRLCNGIALSKSGRRIFVADSLRRTIVAFDVKFADPAEPPKLERAWTASLRRPLYPDNVRVDDKGDLYIAACGPVTQFLVHQSELHAWTDKLMHLSPAERLHAKPPSPTHDIGAAFVIPADQAEGEGPAPSLTPSIVLSGDEIGFGSFSSAIRADDGSWLFGSFADAGVLRCSAQ</sequence>
<feature type="domain" description="SMP-30/Gluconolactonase/LRE-like region" evidence="2">
    <location>
        <begin position="290"/>
        <end position="372"/>
    </location>
</feature>
<protein>
    <recommendedName>
        <fullName evidence="2">SMP-30/Gluconolactonase/LRE-like region domain-containing protein</fullName>
    </recommendedName>
</protein>
<keyword evidence="1" id="KW-0732">Signal</keyword>
<dbReference type="InterPro" id="IPR011042">
    <property type="entry name" value="6-blade_b-propeller_TolB-like"/>
</dbReference>
<comment type="caution">
    <text evidence="3">The sequence shown here is derived from an EMBL/GenBank/DDBJ whole genome shotgun (WGS) entry which is preliminary data.</text>
</comment>
<gene>
    <name evidence="3" type="ORF">PPROV_000158700</name>
</gene>
<dbReference type="Gene3D" id="2.120.10.30">
    <property type="entry name" value="TolB, C-terminal domain"/>
    <property type="match status" value="1"/>
</dbReference>
<dbReference type="Pfam" id="PF08450">
    <property type="entry name" value="SGL"/>
    <property type="match status" value="1"/>
</dbReference>
<dbReference type="PANTHER" id="PTHR11799:SF12">
    <property type="entry name" value="PARAOXONASE-RELATED"/>
    <property type="match status" value="1"/>
</dbReference>